<protein>
    <submittedName>
        <fullName evidence="1">Uncharacterized protein</fullName>
    </submittedName>
</protein>
<proteinExistence type="predicted"/>
<dbReference type="eggNOG" id="ENOG502ZD8W">
    <property type="taxonomic scope" value="Bacteria"/>
</dbReference>
<evidence type="ECO:0000313" key="2">
    <source>
        <dbReference type="Proteomes" id="UP000004349"/>
    </source>
</evidence>
<organism evidence="1 2">
    <name type="scientific">Vibrio scophthalmi LMG 19158</name>
    <dbReference type="NCBI Taxonomy" id="870967"/>
    <lineage>
        <taxon>Bacteria</taxon>
        <taxon>Pseudomonadati</taxon>
        <taxon>Pseudomonadota</taxon>
        <taxon>Gammaproteobacteria</taxon>
        <taxon>Vibrionales</taxon>
        <taxon>Vibrionaceae</taxon>
        <taxon>Vibrio</taxon>
    </lineage>
</organism>
<gene>
    <name evidence="1" type="ORF">VIS19158_06355</name>
</gene>
<accession>F9RS90</accession>
<name>F9RS90_9VIBR</name>
<dbReference type="EMBL" id="AFWE01000185">
    <property type="protein sequence ID" value="EGU32416.1"/>
    <property type="molecule type" value="Genomic_DNA"/>
</dbReference>
<dbReference type="AlphaFoldDB" id="F9RS90"/>
<dbReference type="RefSeq" id="WP_005597836.1">
    <property type="nucleotide sequence ID" value="NZ_AFWE01000185.1"/>
</dbReference>
<evidence type="ECO:0000313" key="1">
    <source>
        <dbReference type="EMBL" id="EGU32416.1"/>
    </source>
</evidence>
<comment type="caution">
    <text evidence="1">The sequence shown here is derived from an EMBL/GenBank/DDBJ whole genome shotgun (WGS) entry which is preliminary data.</text>
</comment>
<sequence>MSVQKERILIQLFERESKTQQLVAMVDVCFDSLNEPEFLLWRSGKRDLLISDVADSHWIKTCTGGYITEVVFHADGTLDEYRLFDRFKTEGKWCLENGILDIEILKGDNRYCFSVVGNADINIHSAVEHKNHELHSYLKLSQIK</sequence>
<reference evidence="1 2" key="1">
    <citation type="journal article" date="2012" name="Int. J. Syst. Evol. Microbiol.">
        <title>Vibrio caribbeanicus sp. nov., isolated from the marine sponge Scleritoderma cyanea.</title>
        <authorList>
            <person name="Hoffmann M."/>
            <person name="Monday S.R."/>
            <person name="Allard M.W."/>
            <person name="Strain E.A."/>
            <person name="Whittaker P."/>
            <person name="Naum M."/>
            <person name="McCarthy P.J."/>
            <person name="Lopez J.V."/>
            <person name="Fischer M."/>
            <person name="Brown E.W."/>
        </authorList>
    </citation>
    <scope>NUCLEOTIDE SEQUENCE [LARGE SCALE GENOMIC DNA]</scope>
    <source>
        <strain evidence="1 2">LMG 19158</strain>
    </source>
</reference>
<dbReference type="Proteomes" id="UP000004349">
    <property type="component" value="Unassembled WGS sequence"/>
</dbReference>